<protein>
    <recommendedName>
        <fullName evidence="9">Amino acid transporter transmembrane domain-containing protein</fullName>
    </recommendedName>
</protein>
<dbReference type="InterPro" id="IPR013057">
    <property type="entry name" value="AA_transpt_TM"/>
</dbReference>
<keyword evidence="5" id="KW-0029">Amino-acid transport</keyword>
<feature type="transmembrane region" description="Helical" evidence="8">
    <location>
        <begin position="311"/>
        <end position="331"/>
    </location>
</feature>
<evidence type="ECO:0000256" key="4">
    <source>
        <dbReference type="ARBA" id="ARBA00022692"/>
    </source>
</evidence>
<evidence type="ECO:0000259" key="9">
    <source>
        <dbReference type="Pfam" id="PF01490"/>
    </source>
</evidence>
<dbReference type="EMBL" id="JASJQH010007325">
    <property type="protein sequence ID" value="KAK9710684.1"/>
    <property type="molecule type" value="Genomic_DNA"/>
</dbReference>
<gene>
    <name evidence="10" type="ORF">K7432_008259</name>
</gene>
<keyword evidence="11" id="KW-1185">Reference proteome</keyword>
<dbReference type="Pfam" id="PF01490">
    <property type="entry name" value="Aa_trans"/>
    <property type="match status" value="1"/>
</dbReference>
<dbReference type="Proteomes" id="UP001479436">
    <property type="component" value="Unassembled WGS sequence"/>
</dbReference>
<comment type="caution">
    <text evidence="10">The sequence shown here is derived from an EMBL/GenBank/DDBJ whole genome shotgun (WGS) entry which is preliminary data.</text>
</comment>
<feature type="transmembrane region" description="Helical" evidence="8">
    <location>
        <begin position="212"/>
        <end position="236"/>
    </location>
</feature>
<keyword evidence="3" id="KW-0813">Transport</keyword>
<feature type="non-terminal residue" evidence="10">
    <location>
        <position position="339"/>
    </location>
</feature>
<sequence>MAKDAQEIVIVTGEYAKLSRSSTTESLDSLSASSTIDVGTSSVLEGTLGLPFAVKEAGFFTGIIVLSLVAYLTHISLNILVHSGRKAHIYQYGLLAEYSLGRCAFYILNFISWVDCFGSAITYLMIVGDTLPLLGQMYFPNMEILQSRSRVIITASLLLVFPLCFWRTPSPLAKLSVISAICLPIISIIIGLRAPLYAKEHHTEYNWFGDNVFPAIGIMSFSYVTTPVAFMNYLSLSNANFQRWKSTTGLAVGGSLLCFLSFAIVGYSSFGDQIMHDHQYDTHIPNDARSTMNVLLAFETETKLPTLKEHLFTTISLFFLCITSSVFITDLGKTYALIG</sequence>
<evidence type="ECO:0000256" key="3">
    <source>
        <dbReference type="ARBA" id="ARBA00022448"/>
    </source>
</evidence>
<feature type="transmembrane region" description="Helical" evidence="8">
    <location>
        <begin position="172"/>
        <end position="192"/>
    </location>
</feature>
<evidence type="ECO:0000313" key="10">
    <source>
        <dbReference type="EMBL" id="KAK9710684.1"/>
    </source>
</evidence>
<evidence type="ECO:0000256" key="5">
    <source>
        <dbReference type="ARBA" id="ARBA00022970"/>
    </source>
</evidence>
<evidence type="ECO:0000256" key="2">
    <source>
        <dbReference type="ARBA" id="ARBA00008066"/>
    </source>
</evidence>
<organism evidence="10 11">
    <name type="scientific">Basidiobolus ranarum</name>
    <dbReference type="NCBI Taxonomy" id="34480"/>
    <lineage>
        <taxon>Eukaryota</taxon>
        <taxon>Fungi</taxon>
        <taxon>Fungi incertae sedis</taxon>
        <taxon>Zoopagomycota</taxon>
        <taxon>Entomophthoromycotina</taxon>
        <taxon>Basidiobolomycetes</taxon>
        <taxon>Basidiobolales</taxon>
        <taxon>Basidiobolaceae</taxon>
        <taxon>Basidiobolus</taxon>
    </lineage>
</organism>
<keyword evidence="6 8" id="KW-1133">Transmembrane helix</keyword>
<dbReference type="PANTHER" id="PTHR22950:SF458">
    <property type="entry name" value="SODIUM-COUPLED NEUTRAL AMINO ACID TRANSPORTER 11-RELATED"/>
    <property type="match status" value="1"/>
</dbReference>
<feature type="transmembrane region" description="Helical" evidence="8">
    <location>
        <begin position="57"/>
        <end position="82"/>
    </location>
</feature>
<feature type="transmembrane region" description="Helical" evidence="8">
    <location>
        <begin position="103"/>
        <end position="127"/>
    </location>
</feature>
<accession>A0ABR2VYV7</accession>
<comment type="subcellular location">
    <subcellularLocation>
        <location evidence="1">Membrane</location>
        <topology evidence="1">Multi-pass membrane protein</topology>
    </subcellularLocation>
</comment>
<evidence type="ECO:0000256" key="7">
    <source>
        <dbReference type="ARBA" id="ARBA00023136"/>
    </source>
</evidence>
<name>A0ABR2VYV7_9FUNG</name>
<dbReference type="PANTHER" id="PTHR22950">
    <property type="entry name" value="AMINO ACID TRANSPORTER"/>
    <property type="match status" value="1"/>
</dbReference>
<feature type="transmembrane region" description="Helical" evidence="8">
    <location>
        <begin position="248"/>
        <end position="270"/>
    </location>
</feature>
<evidence type="ECO:0000256" key="6">
    <source>
        <dbReference type="ARBA" id="ARBA00022989"/>
    </source>
</evidence>
<keyword evidence="4 8" id="KW-0812">Transmembrane</keyword>
<comment type="similarity">
    <text evidence="2">Belongs to the amino acid/polyamine transporter 2 family.</text>
</comment>
<keyword evidence="7 8" id="KW-0472">Membrane</keyword>
<evidence type="ECO:0000256" key="8">
    <source>
        <dbReference type="SAM" id="Phobius"/>
    </source>
</evidence>
<feature type="transmembrane region" description="Helical" evidence="8">
    <location>
        <begin position="147"/>
        <end position="165"/>
    </location>
</feature>
<reference evidence="10 11" key="1">
    <citation type="submission" date="2023-04" db="EMBL/GenBank/DDBJ databases">
        <title>Genome of Basidiobolus ranarum AG-B5.</title>
        <authorList>
            <person name="Stajich J.E."/>
            <person name="Carter-House D."/>
            <person name="Gryganskyi A."/>
        </authorList>
    </citation>
    <scope>NUCLEOTIDE SEQUENCE [LARGE SCALE GENOMIC DNA]</scope>
    <source>
        <strain evidence="10 11">AG-B5</strain>
    </source>
</reference>
<evidence type="ECO:0000256" key="1">
    <source>
        <dbReference type="ARBA" id="ARBA00004141"/>
    </source>
</evidence>
<evidence type="ECO:0000313" key="11">
    <source>
        <dbReference type="Proteomes" id="UP001479436"/>
    </source>
</evidence>
<proteinExistence type="inferred from homology"/>
<feature type="domain" description="Amino acid transporter transmembrane" evidence="9">
    <location>
        <begin position="45"/>
        <end position="276"/>
    </location>
</feature>